<feature type="region of interest" description="Disordered" evidence="1">
    <location>
        <begin position="1"/>
        <end position="22"/>
    </location>
</feature>
<dbReference type="EMBL" id="AP021858">
    <property type="protein sequence ID" value="BBO23190.1"/>
    <property type="molecule type" value="Genomic_DNA"/>
</dbReference>
<feature type="transmembrane region" description="Helical" evidence="2">
    <location>
        <begin position="79"/>
        <end position="96"/>
    </location>
</feature>
<evidence type="ECO:0000313" key="3">
    <source>
        <dbReference type="EMBL" id="BBO23190.1"/>
    </source>
</evidence>
<dbReference type="AlphaFoldDB" id="A0A809R6L5"/>
<keyword evidence="2" id="KW-0812">Transmembrane</keyword>
<sequence length="107" mass="11369">MVTYSHSRSKHQCGRVNGMQGSQKAGSSVARDLVGGIVGALIGFGLMRLGQSRIADLAAEQAPGFGSTRRVDETPMMQILIWLGVALIVIGIAYVLKGLIRASKRTD</sequence>
<feature type="transmembrane region" description="Helical" evidence="2">
    <location>
        <begin position="29"/>
        <end position="47"/>
    </location>
</feature>
<reference evidence="3" key="1">
    <citation type="journal article" name="DNA Res.">
        <title>The physiological potential of anammox bacteria as revealed by their core genome structure.</title>
        <authorList>
            <person name="Okubo T."/>
            <person name="Toyoda A."/>
            <person name="Fukuhara K."/>
            <person name="Uchiyama I."/>
            <person name="Harigaya Y."/>
            <person name="Kuroiwa M."/>
            <person name="Suzuki T."/>
            <person name="Murakami Y."/>
            <person name="Suwa Y."/>
            <person name="Takami H."/>
        </authorList>
    </citation>
    <scope>NUCLEOTIDE SEQUENCE</scope>
    <source>
        <strain evidence="3">317325-2</strain>
    </source>
</reference>
<name>A0A809R6L5_9BACT</name>
<organism evidence="3 4">
    <name type="scientific">Candidatus Nitrosymbiomonas proteolyticus</name>
    <dbReference type="NCBI Taxonomy" id="2608984"/>
    <lineage>
        <taxon>Bacteria</taxon>
        <taxon>Bacillati</taxon>
        <taxon>Armatimonadota</taxon>
        <taxon>Armatimonadota incertae sedis</taxon>
        <taxon>Candidatus Nitrosymbiomonas</taxon>
    </lineage>
</organism>
<gene>
    <name evidence="3" type="ORF">NPRO_07850</name>
</gene>
<keyword evidence="2" id="KW-1133">Transmembrane helix</keyword>
<protein>
    <submittedName>
        <fullName evidence="3">Uncharacterized protein</fullName>
    </submittedName>
</protein>
<keyword evidence="2" id="KW-0472">Membrane</keyword>
<proteinExistence type="predicted"/>
<dbReference type="Proteomes" id="UP000662873">
    <property type="component" value="Chromosome"/>
</dbReference>
<evidence type="ECO:0000313" key="4">
    <source>
        <dbReference type="Proteomes" id="UP000662873"/>
    </source>
</evidence>
<evidence type="ECO:0000256" key="1">
    <source>
        <dbReference type="SAM" id="MobiDB-lite"/>
    </source>
</evidence>
<dbReference type="KEGG" id="npy:NPRO_07850"/>
<evidence type="ECO:0000256" key="2">
    <source>
        <dbReference type="SAM" id="Phobius"/>
    </source>
</evidence>
<accession>A0A809R6L5</accession>